<dbReference type="KEGG" id="bbev:BBEV_3318"/>
<dbReference type="Pfam" id="PF04977">
    <property type="entry name" value="DivIC"/>
    <property type="match status" value="1"/>
</dbReference>
<dbReference type="STRING" id="632773.BBEV_3318"/>
<feature type="coiled-coil region" evidence="1">
    <location>
        <begin position="56"/>
        <end position="93"/>
    </location>
</feature>
<dbReference type="EMBL" id="CP012502">
    <property type="protein sequence ID" value="AOM84615.1"/>
    <property type="molecule type" value="Genomic_DNA"/>
</dbReference>
<keyword evidence="2" id="KW-0812">Transmembrane</keyword>
<dbReference type="GO" id="GO:0051301">
    <property type="term" value="P:cell division"/>
    <property type="evidence" value="ECO:0007669"/>
    <property type="project" value="UniProtKB-KW"/>
</dbReference>
<dbReference type="InterPro" id="IPR039076">
    <property type="entry name" value="DivIC"/>
</dbReference>
<keyword evidence="2" id="KW-0472">Membrane</keyword>
<dbReference type="PANTHER" id="PTHR40027:SF1">
    <property type="entry name" value="CELL DIVISION PROTEIN DIVIC"/>
    <property type="match status" value="1"/>
</dbReference>
<evidence type="ECO:0000313" key="4">
    <source>
        <dbReference type="Proteomes" id="UP000094463"/>
    </source>
</evidence>
<name>A0A1D7R034_9BACI</name>
<proteinExistence type="predicted"/>
<dbReference type="AlphaFoldDB" id="A0A1D7R034"/>
<reference evidence="3 4" key="1">
    <citation type="submission" date="2015-08" db="EMBL/GenBank/DDBJ databases">
        <title>The complete genome sequence of Bacillus beveridgei MLTeJB.</title>
        <authorList>
            <person name="Hanson T.E."/>
            <person name="Mesa C."/>
            <person name="Basesman S.M."/>
            <person name="Oremland R.S."/>
        </authorList>
    </citation>
    <scope>NUCLEOTIDE SEQUENCE [LARGE SCALE GENOMIC DNA]</scope>
    <source>
        <strain evidence="3 4">MLTeJB</strain>
    </source>
</reference>
<dbReference type="PATRIC" id="fig|632773.3.peg.3465"/>
<accession>A0A1D7R034</accession>
<sequence length="128" mass="15144">MAADGKERIRQLTEEVERKHRIYEEQRLKRRRGLMRRLSVFAAVILLFTGFAGFTIYQQSEQMAEQEAEIARLEVQQQELKSEELRLESEIESLQDPEYIAEIARRDFFLTKPGETLFQIPEHQETGD</sequence>
<evidence type="ECO:0000256" key="1">
    <source>
        <dbReference type="SAM" id="Coils"/>
    </source>
</evidence>
<dbReference type="InterPro" id="IPR007060">
    <property type="entry name" value="FtsL/DivIC"/>
</dbReference>
<keyword evidence="3" id="KW-0132">Cell division</keyword>
<gene>
    <name evidence="3" type="primary">divIC</name>
    <name evidence="3" type="ORF">BBEV_3318</name>
</gene>
<evidence type="ECO:0000256" key="2">
    <source>
        <dbReference type="SAM" id="Phobius"/>
    </source>
</evidence>
<keyword evidence="1" id="KW-0175">Coiled coil</keyword>
<keyword evidence="4" id="KW-1185">Reference proteome</keyword>
<protein>
    <submittedName>
        <fullName evidence="3">Cell division protein DivIC</fullName>
    </submittedName>
</protein>
<evidence type="ECO:0000313" key="3">
    <source>
        <dbReference type="EMBL" id="AOM84615.1"/>
    </source>
</evidence>
<dbReference type="RefSeq" id="WP_069366478.1">
    <property type="nucleotide sequence ID" value="NZ_CP012502.1"/>
</dbReference>
<keyword evidence="3" id="KW-0131">Cell cycle</keyword>
<keyword evidence="2" id="KW-1133">Transmembrane helix</keyword>
<feature type="transmembrane region" description="Helical" evidence="2">
    <location>
        <begin position="38"/>
        <end position="57"/>
    </location>
</feature>
<organism evidence="3 4">
    <name type="scientific">Salisediminibacterium beveridgei</name>
    <dbReference type="NCBI Taxonomy" id="632773"/>
    <lineage>
        <taxon>Bacteria</taxon>
        <taxon>Bacillati</taxon>
        <taxon>Bacillota</taxon>
        <taxon>Bacilli</taxon>
        <taxon>Bacillales</taxon>
        <taxon>Bacillaceae</taxon>
        <taxon>Salisediminibacterium</taxon>
    </lineage>
</organism>
<dbReference type="PANTHER" id="PTHR40027">
    <property type="entry name" value="CELL DIVISION PROTEIN DIVIC"/>
    <property type="match status" value="1"/>
</dbReference>
<dbReference type="Proteomes" id="UP000094463">
    <property type="component" value="Chromosome"/>
</dbReference>